<keyword evidence="9" id="KW-0378">Hydrolase</keyword>
<proteinExistence type="predicted"/>
<dbReference type="GO" id="GO:0005654">
    <property type="term" value="C:nucleoplasm"/>
    <property type="evidence" value="ECO:0007669"/>
    <property type="project" value="UniProtKB-SubCell"/>
</dbReference>
<evidence type="ECO:0000259" key="23">
    <source>
        <dbReference type="PROSITE" id="PS51084"/>
    </source>
</evidence>
<dbReference type="GO" id="GO:0005730">
    <property type="term" value="C:nucleolus"/>
    <property type="evidence" value="ECO:0007669"/>
    <property type="project" value="UniProtKB-SubCell"/>
</dbReference>
<evidence type="ECO:0000256" key="9">
    <source>
        <dbReference type="ARBA" id="ARBA00022801"/>
    </source>
</evidence>
<evidence type="ECO:0000256" key="8">
    <source>
        <dbReference type="ARBA" id="ARBA00022771"/>
    </source>
</evidence>
<dbReference type="EMBL" id="JAINUF010000016">
    <property type="protein sequence ID" value="KAJ8339811.1"/>
    <property type="molecule type" value="Genomic_DNA"/>
</dbReference>
<keyword evidence="6" id="KW-0479">Metal-binding</keyword>
<feature type="region of interest" description="Disordered" evidence="21">
    <location>
        <begin position="99"/>
        <end position="179"/>
    </location>
</feature>
<evidence type="ECO:0000256" key="13">
    <source>
        <dbReference type="ARBA" id="ARBA00023242"/>
    </source>
</evidence>
<evidence type="ECO:0000256" key="14">
    <source>
        <dbReference type="ARBA" id="ARBA00024601"/>
    </source>
</evidence>
<dbReference type="InterPro" id="IPR036265">
    <property type="entry name" value="HIT-like_sf"/>
</dbReference>
<evidence type="ECO:0000256" key="15">
    <source>
        <dbReference type="ARBA" id="ARBA00032750"/>
    </source>
</evidence>
<dbReference type="Pfam" id="PF16278">
    <property type="entry name" value="zf-C2HE"/>
    <property type="match status" value="1"/>
</dbReference>
<dbReference type="SUPFAM" id="SSF49879">
    <property type="entry name" value="SMAD/FHA domain"/>
    <property type="match status" value="1"/>
</dbReference>
<dbReference type="PANTHER" id="PTHR12486">
    <property type="entry name" value="APRATAXIN-RELATED"/>
    <property type="match status" value="1"/>
</dbReference>
<comment type="catalytic activity">
    <reaction evidence="16">
        <text>a 5'-end adenosine-5'-diphospho-5'-2'-deoxyribonucleoside-DNA + H2O = a 5'-end 5'-phospho-2'-deoxyribonucleoside-DNA + AMP + 2 H(+)</text>
        <dbReference type="Rhea" id="RHEA:52128"/>
        <dbReference type="Rhea" id="RHEA-COMP:13180"/>
        <dbReference type="Rhea" id="RHEA-COMP:13181"/>
        <dbReference type="ChEBI" id="CHEBI:15377"/>
        <dbReference type="ChEBI" id="CHEBI:15378"/>
        <dbReference type="ChEBI" id="CHEBI:136412"/>
        <dbReference type="ChEBI" id="CHEBI:136413"/>
        <dbReference type="ChEBI" id="CHEBI:456215"/>
        <dbReference type="EC" id="3.6.1.71"/>
    </reaction>
</comment>
<evidence type="ECO:0000256" key="21">
    <source>
        <dbReference type="SAM" id="MobiDB-lite"/>
    </source>
</evidence>
<dbReference type="InterPro" id="IPR032566">
    <property type="entry name" value="Znf-C2HE"/>
</dbReference>
<dbReference type="InterPro" id="IPR008984">
    <property type="entry name" value="SMAD_FHA_dom_sf"/>
</dbReference>
<dbReference type="GO" id="GO:1990165">
    <property type="term" value="F:single-strand break-containing DNA binding"/>
    <property type="evidence" value="ECO:0007669"/>
    <property type="project" value="TreeGrafter"/>
</dbReference>
<keyword evidence="11" id="KW-0238">DNA-binding</keyword>
<dbReference type="FunFam" id="3.30.428.10:FF:000004">
    <property type="entry name" value="aprataxin isoform X2"/>
    <property type="match status" value="1"/>
</dbReference>
<evidence type="ECO:0000256" key="4">
    <source>
        <dbReference type="ARBA" id="ARBA00012496"/>
    </source>
</evidence>
<evidence type="ECO:0000256" key="7">
    <source>
        <dbReference type="ARBA" id="ARBA00022763"/>
    </source>
</evidence>
<dbReference type="EC" id="3.6.1.71" evidence="4"/>
<name>A0A9Q1IHJ6_SYNKA</name>
<evidence type="ECO:0000256" key="3">
    <source>
        <dbReference type="ARBA" id="ARBA00012495"/>
    </source>
</evidence>
<dbReference type="Proteomes" id="UP001152622">
    <property type="component" value="Chromosome 16"/>
</dbReference>
<dbReference type="PROSITE" id="PS50157">
    <property type="entry name" value="ZINC_FINGER_C2H2_2"/>
    <property type="match status" value="1"/>
</dbReference>
<keyword evidence="13" id="KW-0539">Nucleus</keyword>
<dbReference type="InterPro" id="IPR019808">
    <property type="entry name" value="Histidine_triad_CS"/>
</dbReference>
<dbReference type="Gene3D" id="2.60.200.20">
    <property type="match status" value="1"/>
</dbReference>
<reference evidence="24" key="1">
    <citation type="journal article" date="2023" name="Science">
        <title>Genome structures resolve the early diversification of teleost fishes.</title>
        <authorList>
            <person name="Parey E."/>
            <person name="Louis A."/>
            <person name="Montfort J."/>
            <person name="Bouchez O."/>
            <person name="Roques C."/>
            <person name="Iampietro C."/>
            <person name="Lluch J."/>
            <person name="Castinel A."/>
            <person name="Donnadieu C."/>
            <person name="Desvignes T."/>
            <person name="Floi Bucao C."/>
            <person name="Jouanno E."/>
            <person name="Wen M."/>
            <person name="Mejri S."/>
            <person name="Dirks R."/>
            <person name="Jansen H."/>
            <person name="Henkel C."/>
            <person name="Chen W.J."/>
            <person name="Zahm M."/>
            <person name="Cabau C."/>
            <person name="Klopp C."/>
            <person name="Thompson A.W."/>
            <person name="Robinson-Rechavi M."/>
            <person name="Braasch I."/>
            <person name="Lecointre G."/>
            <person name="Bobe J."/>
            <person name="Postlethwait J.H."/>
            <person name="Berthelot C."/>
            <person name="Roest Crollius H."/>
            <person name="Guiguen Y."/>
        </authorList>
    </citation>
    <scope>NUCLEOTIDE SEQUENCE</scope>
    <source>
        <strain evidence="24">WJC10195</strain>
    </source>
</reference>
<dbReference type="PANTHER" id="PTHR12486:SF4">
    <property type="entry name" value="APRATAXIN"/>
    <property type="match status" value="1"/>
</dbReference>
<dbReference type="EC" id="3.6.1.72" evidence="3"/>
<dbReference type="InterPro" id="IPR041388">
    <property type="entry name" value="FHA_2"/>
</dbReference>
<evidence type="ECO:0000256" key="2">
    <source>
        <dbReference type="ARBA" id="ARBA00004642"/>
    </source>
</evidence>
<dbReference type="GO" id="GO:0030983">
    <property type="term" value="F:mismatched DNA binding"/>
    <property type="evidence" value="ECO:0007669"/>
    <property type="project" value="TreeGrafter"/>
</dbReference>
<dbReference type="CDD" id="cd01278">
    <property type="entry name" value="aprataxin_related"/>
    <property type="match status" value="1"/>
</dbReference>
<dbReference type="InterPro" id="IPR013087">
    <property type="entry name" value="Znf_C2H2_type"/>
</dbReference>
<comment type="caution">
    <text evidence="24">The sequence shown here is derived from an EMBL/GenBank/DDBJ whole genome shotgun (WGS) entry which is preliminary data.</text>
</comment>
<evidence type="ECO:0000256" key="20">
    <source>
        <dbReference type="PROSITE-ProRule" id="PRU00464"/>
    </source>
</evidence>
<evidence type="ECO:0000313" key="24">
    <source>
        <dbReference type="EMBL" id="KAJ8339811.1"/>
    </source>
</evidence>
<comment type="catalytic activity">
    <reaction evidence="17">
        <text>a 5'-end adenosine-5'-diphospho-5'-ribonucleoside-2'-deoxyribonucleotide-DNA + H2O = a 5'-end 5'-phospho-ribonucleoside-2'-deoxyribonucleotide-DNA + AMP + 2 H(+)</text>
        <dbReference type="Rhea" id="RHEA:52132"/>
        <dbReference type="Rhea" id="RHEA-COMP:13182"/>
        <dbReference type="Rhea" id="RHEA-COMP:13183"/>
        <dbReference type="ChEBI" id="CHEBI:15377"/>
        <dbReference type="ChEBI" id="CHEBI:15378"/>
        <dbReference type="ChEBI" id="CHEBI:136414"/>
        <dbReference type="ChEBI" id="CHEBI:136415"/>
        <dbReference type="ChEBI" id="CHEBI:456215"/>
        <dbReference type="EC" id="3.6.1.71"/>
    </reaction>
</comment>
<feature type="compositionally biased region" description="Basic and acidic residues" evidence="21">
    <location>
        <begin position="114"/>
        <end position="137"/>
    </location>
</feature>
<dbReference type="PROSITE" id="PS00892">
    <property type="entry name" value="HIT_1"/>
    <property type="match status" value="1"/>
</dbReference>
<dbReference type="InterPro" id="IPR011146">
    <property type="entry name" value="HIT-like"/>
</dbReference>
<evidence type="ECO:0000256" key="17">
    <source>
        <dbReference type="ARBA" id="ARBA00044713"/>
    </source>
</evidence>
<dbReference type="GO" id="GO:0008270">
    <property type="term" value="F:zinc ion binding"/>
    <property type="evidence" value="ECO:0007669"/>
    <property type="project" value="UniProtKB-KW"/>
</dbReference>
<dbReference type="PROSITE" id="PS00028">
    <property type="entry name" value="ZINC_FINGER_C2H2_1"/>
    <property type="match status" value="1"/>
</dbReference>
<evidence type="ECO:0000259" key="22">
    <source>
        <dbReference type="PROSITE" id="PS50157"/>
    </source>
</evidence>
<comment type="function">
    <text evidence="18">DNA-binding protein involved in single-strand DNA break repair, double-strand DNA break repair and base excision repair. Resolves abortive DNA ligation intermediates formed either at base excision sites, or when DNA ligases attempt to repair non-ligatable breaks induced by reactive oxygen species. Catalyzes the release of adenylate groups covalently linked to 5'-phosphate termini, resulting in the production of 5'-phosphate termini that can be efficiently rejoined. Also able to hydrolyze adenosine 5'-monophosphoramidate (AMP-NH(2)) and diadenosine tetraphosphate (AppppA), but with lower catalytic activity. Likewise, catalyzes the release of 3'-linked guanosine (DNAppG) and inosine (DNAppI) from DNA, but has higher specific activity with 5'-linked adenosine (AppDNA).</text>
</comment>
<dbReference type="GO" id="GO:0003725">
    <property type="term" value="F:double-stranded RNA binding"/>
    <property type="evidence" value="ECO:0007669"/>
    <property type="project" value="TreeGrafter"/>
</dbReference>
<feature type="domain" description="C2H2-type" evidence="22">
    <location>
        <begin position="325"/>
        <end position="352"/>
    </location>
</feature>
<dbReference type="SUPFAM" id="SSF54197">
    <property type="entry name" value="HIT-like"/>
    <property type="match status" value="1"/>
</dbReference>
<dbReference type="GO" id="GO:0000012">
    <property type="term" value="P:single strand break repair"/>
    <property type="evidence" value="ECO:0007669"/>
    <property type="project" value="TreeGrafter"/>
</dbReference>
<evidence type="ECO:0000256" key="10">
    <source>
        <dbReference type="ARBA" id="ARBA00022833"/>
    </source>
</evidence>
<evidence type="ECO:0000256" key="1">
    <source>
        <dbReference type="ARBA" id="ARBA00004604"/>
    </source>
</evidence>
<feature type="short sequence motif" description="Histidine triad motif" evidence="20">
    <location>
        <begin position="266"/>
        <end position="270"/>
    </location>
</feature>
<evidence type="ECO:0000256" key="16">
    <source>
        <dbReference type="ARBA" id="ARBA00044639"/>
    </source>
</evidence>
<gene>
    <name evidence="24" type="ORF">SKAU_G00344440</name>
</gene>
<evidence type="ECO:0000256" key="18">
    <source>
        <dbReference type="ARBA" id="ARBA00045142"/>
    </source>
</evidence>
<feature type="domain" description="HIT" evidence="23">
    <location>
        <begin position="176"/>
        <end position="281"/>
    </location>
</feature>
<evidence type="ECO:0000256" key="6">
    <source>
        <dbReference type="ARBA" id="ARBA00022723"/>
    </source>
</evidence>
<sequence length="369" mass="42037">MSVCWLVRKDGSHNPIRLPNLKTVVLGRGPETTIKDKKCSREQVQLKADYSRRFITVKQLGVNPTSVDLESVGKGKELRLKPGQLLYMVNQLYPYTVQFREGSPNSSSKRPHPRGTDKGEADPRHKVPRPEAPEKGHGQLLYARAPETPPSKTQPRPPEKTASSCSQPQERGGHWSQGLKASMQDPTMQVYKDEEVVVIKDKYPKARYHWLVLPWESIASLKALQGAHCSLLRHMQGVAERMVEQCRDAQQLRFRMGYHAIPSMSHVHLHVISQDFDSPCLKNKKHWNSFTTDYFIESQDVIQMLERDGKVTVKDGAGELLKLPLRCHVCRRELSTIPQLREHLKAHLPSQTHHCSKLRRRGPVKSSAQ</sequence>
<dbReference type="GO" id="GO:0120108">
    <property type="term" value="F:DNA-3'-diphospho-5'-guanosine diphosphatase activity"/>
    <property type="evidence" value="ECO:0007669"/>
    <property type="project" value="UniProtKB-EC"/>
</dbReference>
<accession>A0A9Q1IHJ6</accession>
<evidence type="ECO:0000256" key="11">
    <source>
        <dbReference type="ARBA" id="ARBA00023125"/>
    </source>
</evidence>
<dbReference type="Gene3D" id="3.30.428.10">
    <property type="entry name" value="HIT-like"/>
    <property type="match status" value="1"/>
</dbReference>
<dbReference type="PROSITE" id="PS51084">
    <property type="entry name" value="HIT_2"/>
    <property type="match status" value="1"/>
</dbReference>
<evidence type="ECO:0000256" key="5">
    <source>
        <dbReference type="ARBA" id="ARBA00018614"/>
    </source>
</evidence>
<evidence type="ECO:0000313" key="25">
    <source>
        <dbReference type="Proteomes" id="UP001152622"/>
    </source>
</evidence>
<comment type="subcellular location">
    <subcellularLocation>
        <location evidence="1">Nucleus</location>
        <location evidence="1">Nucleolus</location>
    </subcellularLocation>
    <subcellularLocation>
        <location evidence="2">Nucleus</location>
        <location evidence="2">Nucleoplasm</location>
    </subcellularLocation>
</comment>
<dbReference type="GO" id="GO:0033699">
    <property type="term" value="F:DNA 5'-adenosine monophosphate hydrolase activity"/>
    <property type="evidence" value="ECO:0007669"/>
    <property type="project" value="UniProtKB-EC"/>
</dbReference>
<keyword evidence="7" id="KW-0227">DNA damage</keyword>
<dbReference type="Pfam" id="PF17913">
    <property type="entry name" value="FHA_2"/>
    <property type="match status" value="1"/>
</dbReference>
<dbReference type="AlphaFoldDB" id="A0A9Q1IHJ6"/>
<dbReference type="GO" id="GO:0003697">
    <property type="term" value="F:single-stranded DNA binding"/>
    <property type="evidence" value="ECO:0007669"/>
    <property type="project" value="TreeGrafter"/>
</dbReference>
<keyword evidence="10" id="KW-0862">Zinc</keyword>
<evidence type="ECO:0000256" key="12">
    <source>
        <dbReference type="ARBA" id="ARBA00023204"/>
    </source>
</evidence>
<comment type="catalytic activity">
    <reaction evidence="14">
        <text>a 3'-end 2'-deoxyribonucleotide-3'-diphospho-5'-guanosine-DNA + H2O = a 3'-end 2'-deoxyribonucleotide 3'-phosphate-DNA + GMP + 2 H(+)</text>
        <dbReference type="Rhea" id="RHEA:52140"/>
        <dbReference type="Rhea" id="RHEA-COMP:13186"/>
        <dbReference type="Rhea" id="RHEA-COMP:13187"/>
        <dbReference type="ChEBI" id="CHEBI:15377"/>
        <dbReference type="ChEBI" id="CHEBI:15378"/>
        <dbReference type="ChEBI" id="CHEBI:58115"/>
        <dbReference type="ChEBI" id="CHEBI:136419"/>
        <dbReference type="ChEBI" id="CHEBI:136420"/>
        <dbReference type="EC" id="3.6.1.72"/>
    </reaction>
</comment>
<organism evidence="24 25">
    <name type="scientific">Synaphobranchus kaupii</name>
    <name type="common">Kaup's arrowtooth eel</name>
    <dbReference type="NCBI Taxonomy" id="118154"/>
    <lineage>
        <taxon>Eukaryota</taxon>
        <taxon>Metazoa</taxon>
        <taxon>Chordata</taxon>
        <taxon>Craniata</taxon>
        <taxon>Vertebrata</taxon>
        <taxon>Euteleostomi</taxon>
        <taxon>Actinopterygii</taxon>
        <taxon>Neopterygii</taxon>
        <taxon>Teleostei</taxon>
        <taxon>Anguilliformes</taxon>
        <taxon>Synaphobranchidae</taxon>
        <taxon>Synaphobranchus</taxon>
    </lineage>
</organism>
<keyword evidence="8 19" id="KW-0863">Zinc-finger</keyword>
<keyword evidence="25" id="KW-1185">Reference proteome</keyword>
<protein>
    <recommendedName>
        <fullName evidence="5">Aprataxin</fullName>
        <ecNumber evidence="4">3.6.1.71</ecNumber>
        <ecNumber evidence="3">3.6.1.72</ecNumber>
    </recommendedName>
    <alternativeName>
        <fullName evidence="15">Forkhead-associated domain histidine triad-like protein</fullName>
    </alternativeName>
</protein>
<evidence type="ECO:0000256" key="19">
    <source>
        <dbReference type="PROSITE-ProRule" id="PRU00042"/>
    </source>
</evidence>
<dbReference type="FunFam" id="2.60.200.20:FF:000009">
    <property type="entry name" value="bifunctional polynucleotide phosphatase/kinase"/>
    <property type="match status" value="1"/>
</dbReference>
<dbReference type="OrthoDB" id="3512845at2759"/>
<dbReference type="Pfam" id="PF11969">
    <property type="entry name" value="DcpS_C"/>
    <property type="match status" value="1"/>
</dbReference>
<keyword evidence="12" id="KW-0234">DNA repair</keyword>